<dbReference type="Proteomes" id="UP001605036">
    <property type="component" value="Unassembled WGS sequence"/>
</dbReference>
<gene>
    <name evidence="1" type="ORF">R1flu_025242</name>
</gene>
<accession>A0ABD1XX72</accession>
<comment type="caution">
    <text evidence="1">The sequence shown here is derived from an EMBL/GenBank/DDBJ whole genome shotgun (WGS) entry which is preliminary data.</text>
</comment>
<evidence type="ECO:0000313" key="2">
    <source>
        <dbReference type="Proteomes" id="UP001605036"/>
    </source>
</evidence>
<dbReference type="EMBL" id="JBHFFA010000007">
    <property type="protein sequence ID" value="KAL2613550.1"/>
    <property type="molecule type" value="Genomic_DNA"/>
</dbReference>
<evidence type="ECO:0000313" key="1">
    <source>
        <dbReference type="EMBL" id="KAL2613550.1"/>
    </source>
</evidence>
<reference evidence="1 2" key="1">
    <citation type="submission" date="2024-09" db="EMBL/GenBank/DDBJ databases">
        <title>Chromosome-scale assembly of Riccia fluitans.</title>
        <authorList>
            <person name="Paukszto L."/>
            <person name="Sawicki J."/>
            <person name="Karawczyk K."/>
            <person name="Piernik-Szablinska J."/>
            <person name="Szczecinska M."/>
            <person name="Mazdziarz M."/>
        </authorList>
    </citation>
    <scope>NUCLEOTIDE SEQUENCE [LARGE SCALE GENOMIC DNA]</scope>
    <source>
        <strain evidence="1">Rf_01</strain>
        <tissue evidence="1">Aerial parts of the thallus</tissue>
    </source>
</reference>
<name>A0ABD1XX72_9MARC</name>
<sequence>MDIYALRQILFFDCTEIPLHWREQGMNRFRMLKIPTTQTMSTNSWNDLRISGNDIIPSVLTLTGYR</sequence>
<keyword evidence="2" id="KW-1185">Reference proteome</keyword>
<dbReference type="AlphaFoldDB" id="A0ABD1XX72"/>
<organism evidence="1 2">
    <name type="scientific">Riccia fluitans</name>
    <dbReference type="NCBI Taxonomy" id="41844"/>
    <lineage>
        <taxon>Eukaryota</taxon>
        <taxon>Viridiplantae</taxon>
        <taxon>Streptophyta</taxon>
        <taxon>Embryophyta</taxon>
        <taxon>Marchantiophyta</taxon>
        <taxon>Marchantiopsida</taxon>
        <taxon>Marchantiidae</taxon>
        <taxon>Marchantiales</taxon>
        <taxon>Ricciaceae</taxon>
        <taxon>Riccia</taxon>
    </lineage>
</organism>
<protein>
    <submittedName>
        <fullName evidence="1">Uncharacterized protein</fullName>
    </submittedName>
</protein>
<proteinExistence type="predicted"/>